<dbReference type="OrthoDB" id="10028556at2759"/>
<feature type="region of interest" description="Disordered" evidence="1">
    <location>
        <begin position="1"/>
        <end position="64"/>
    </location>
</feature>
<gene>
    <name evidence="2" type="ORF">BGZ99_005890</name>
</gene>
<sequence>MATSQGLPTGPTELRRETAQPLEDMPSPIIASEGDFDSSEDHHHATRSTSPNPPLRPAAALSVNPPTGVFEVPNPAQQSFNHHGSTIHQGLPIPAPLKRNNSSNFMPFNEIPSLPAFLSNCNLSQYLQSFNDAGAADDSMPLIIEFDDNELKDIMDAIPMKPFHAVTFRRGIRNLRERSQTGSMHFDNSQNSFMQQEPHSMLHYSHSQFFQQPSQPSQHSQTSHPSQSSLSSSQPTRGYTFQSGSSQTPGLYHQSSGLKSHSQRQSSQGNSTSQPQPYGPTPAQVLSGGGIYQYVGPAPRASGGNNYYPQPSSGASQNDTRQIKRRRSSSTTPLDMAVEGSSPVLPEPNSFNSNSPSSWDSNTPQTSTAPSQPSDPATKELIMHQALIFGKHRSRSLTKYEHAINCAAQILALEDPSLLTNKGLLWTKAKAKLLEENYDYKRGRSRSKLPEAQQKKDVKMNRERLIQKRETNASNVAAARLHKIAQLGEQLHRKTAEREDLLALLLRLESPDHKQTHPTSYELEAKHARENLERVEKDRLDISSQLGSLKNKERKHQWYEKRKHRAGNGERSEQDDKNANASSDAEADEEAETDTTVDPDGDASQKSLSNKLGGACVGTLAPVPEAMKMESAAAVKSTAWKDQGAALAAAAMANATGGMSKAPLVAKSKKRKEIFRASEFSSKS</sequence>
<protein>
    <submittedName>
        <fullName evidence="2">Uncharacterized protein</fullName>
    </submittedName>
</protein>
<evidence type="ECO:0000256" key="1">
    <source>
        <dbReference type="SAM" id="MobiDB-lite"/>
    </source>
</evidence>
<dbReference type="EMBL" id="JAAAIP010000390">
    <property type="protein sequence ID" value="KAG0318090.1"/>
    <property type="molecule type" value="Genomic_DNA"/>
</dbReference>
<evidence type="ECO:0000313" key="3">
    <source>
        <dbReference type="Proteomes" id="UP000738325"/>
    </source>
</evidence>
<feature type="region of interest" description="Disordered" evidence="1">
    <location>
        <begin position="208"/>
        <end position="376"/>
    </location>
</feature>
<dbReference type="Proteomes" id="UP000738325">
    <property type="component" value="Unassembled WGS sequence"/>
</dbReference>
<proteinExistence type="predicted"/>
<comment type="caution">
    <text evidence="2">The sequence shown here is derived from an EMBL/GenBank/DDBJ whole genome shotgun (WGS) entry which is preliminary data.</text>
</comment>
<organism evidence="2 3">
    <name type="scientific">Dissophora globulifera</name>
    <dbReference type="NCBI Taxonomy" id="979702"/>
    <lineage>
        <taxon>Eukaryota</taxon>
        <taxon>Fungi</taxon>
        <taxon>Fungi incertae sedis</taxon>
        <taxon>Mucoromycota</taxon>
        <taxon>Mortierellomycotina</taxon>
        <taxon>Mortierellomycetes</taxon>
        <taxon>Mortierellales</taxon>
        <taxon>Mortierellaceae</taxon>
        <taxon>Dissophora</taxon>
    </lineage>
</organism>
<reference evidence="2" key="1">
    <citation type="journal article" date="2020" name="Fungal Divers.">
        <title>Resolving the Mortierellaceae phylogeny through synthesis of multi-gene phylogenetics and phylogenomics.</title>
        <authorList>
            <person name="Vandepol N."/>
            <person name="Liber J."/>
            <person name="Desiro A."/>
            <person name="Na H."/>
            <person name="Kennedy M."/>
            <person name="Barry K."/>
            <person name="Grigoriev I.V."/>
            <person name="Miller A.N."/>
            <person name="O'Donnell K."/>
            <person name="Stajich J.E."/>
            <person name="Bonito G."/>
        </authorList>
    </citation>
    <scope>NUCLEOTIDE SEQUENCE</scope>
    <source>
        <strain evidence="2">REB-010B</strain>
    </source>
</reference>
<feature type="compositionally biased region" description="Basic and acidic residues" evidence="1">
    <location>
        <begin position="567"/>
        <end position="578"/>
    </location>
</feature>
<feature type="compositionally biased region" description="Low complexity" evidence="1">
    <location>
        <begin position="347"/>
        <end position="364"/>
    </location>
</feature>
<feature type="compositionally biased region" description="Polar residues" evidence="1">
    <location>
        <begin position="303"/>
        <end position="320"/>
    </location>
</feature>
<dbReference type="AlphaFoldDB" id="A0A9P6RI72"/>
<feature type="compositionally biased region" description="Acidic residues" evidence="1">
    <location>
        <begin position="585"/>
        <end position="601"/>
    </location>
</feature>
<feature type="compositionally biased region" description="Polar residues" evidence="1">
    <location>
        <begin position="237"/>
        <end position="276"/>
    </location>
</feature>
<dbReference type="Gene3D" id="1.20.120.2010">
    <property type="entry name" value="NAB conserved domain 2"/>
    <property type="match status" value="1"/>
</dbReference>
<dbReference type="InterPro" id="IPR038398">
    <property type="entry name" value="NCD2_sf"/>
</dbReference>
<keyword evidence="3" id="KW-1185">Reference proteome</keyword>
<evidence type="ECO:0000313" key="2">
    <source>
        <dbReference type="EMBL" id="KAG0318090.1"/>
    </source>
</evidence>
<feature type="compositionally biased region" description="Low complexity" evidence="1">
    <location>
        <begin position="208"/>
        <end position="236"/>
    </location>
</feature>
<accession>A0A9P6RI72</accession>
<name>A0A9P6RI72_9FUNG</name>
<feature type="region of interest" description="Disordered" evidence="1">
    <location>
        <begin position="543"/>
        <end position="616"/>
    </location>
</feature>
<feature type="compositionally biased region" description="Polar residues" evidence="1">
    <location>
        <begin position="365"/>
        <end position="375"/>
    </location>
</feature>